<evidence type="ECO:0000256" key="5">
    <source>
        <dbReference type="ARBA" id="ARBA00022801"/>
    </source>
</evidence>
<evidence type="ECO:0000259" key="10">
    <source>
        <dbReference type="PROSITE" id="PS50240"/>
    </source>
</evidence>
<evidence type="ECO:0000256" key="3">
    <source>
        <dbReference type="ARBA" id="ARBA00022670"/>
    </source>
</evidence>
<organism evidence="11 12">
    <name type="scientific">Cyprinus carpio</name>
    <name type="common">Common carp</name>
    <dbReference type="NCBI Taxonomy" id="7962"/>
    <lineage>
        <taxon>Eukaryota</taxon>
        <taxon>Metazoa</taxon>
        <taxon>Chordata</taxon>
        <taxon>Craniata</taxon>
        <taxon>Vertebrata</taxon>
        <taxon>Euteleostomi</taxon>
        <taxon>Actinopterygii</taxon>
        <taxon>Neopterygii</taxon>
        <taxon>Teleostei</taxon>
        <taxon>Ostariophysi</taxon>
        <taxon>Cypriniformes</taxon>
        <taxon>Cyprinidae</taxon>
        <taxon>Cyprininae</taxon>
        <taxon>Cyprinus</taxon>
    </lineage>
</organism>
<dbReference type="InterPro" id="IPR018114">
    <property type="entry name" value="TRYPSIN_HIS"/>
</dbReference>
<dbReference type="GO" id="GO:0004252">
    <property type="term" value="F:serine-type endopeptidase activity"/>
    <property type="evidence" value="ECO:0007669"/>
    <property type="project" value="InterPro"/>
</dbReference>
<evidence type="ECO:0000256" key="4">
    <source>
        <dbReference type="ARBA" id="ARBA00022729"/>
    </source>
</evidence>
<accession>A0A8C1RWM4</accession>
<dbReference type="Proteomes" id="UP000694427">
    <property type="component" value="Unplaced"/>
</dbReference>
<dbReference type="Pfam" id="PF00089">
    <property type="entry name" value="Trypsin"/>
    <property type="match status" value="1"/>
</dbReference>
<dbReference type="CDD" id="cd00190">
    <property type="entry name" value="Tryp_SPc"/>
    <property type="match status" value="1"/>
</dbReference>
<dbReference type="PROSITE" id="PS00135">
    <property type="entry name" value="TRYPSIN_SER"/>
    <property type="match status" value="1"/>
</dbReference>
<dbReference type="GO" id="GO:0006508">
    <property type="term" value="P:proteolysis"/>
    <property type="evidence" value="ECO:0007669"/>
    <property type="project" value="UniProtKB-KW"/>
</dbReference>
<dbReference type="InterPro" id="IPR033116">
    <property type="entry name" value="TRYPSIN_SER"/>
</dbReference>
<dbReference type="Gene3D" id="2.40.10.10">
    <property type="entry name" value="Trypsin-like serine proteases"/>
    <property type="match status" value="2"/>
</dbReference>
<evidence type="ECO:0000256" key="1">
    <source>
        <dbReference type="ARBA" id="ARBA00004613"/>
    </source>
</evidence>
<feature type="domain" description="Peptidase S1" evidence="10">
    <location>
        <begin position="77"/>
        <end position="305"/>
    </location>
</feature>
<dbReference type="FunFam" id="2.40.10.10:FF:000047">
    <property type="entry name" value="Trypsin eta"/>
    <property type="match status" value="1"/>
</dbReference>
<evidence type="ECO:0000256" key="9">
    <source>
        <dbReference type="RuleBase" id="RU363034"/>
    </source>
</evidence>
<evidence type="ECO:0000313" key="11">
    <source>
        <dbReference type="Ensembl" id="ENSCCRP00010121073.1"/>
    </source>
</evidence>
<keyword evidence="12" id="KW-1185">Reference proteome</keyword>
<evidence type="ECO:0000256" key="2">
    <source>
        <dbReference type="ARBA" id="ARBA00022525"/>
    </source>
</evidence>
<dbReference type="PANTHER" id="PTHR24271:SF54">
    <property type="entry name" value="COMPLEMENT FACTOR D"/>
    <property type="match status" value="1"/>
</dbReference>
<proteinExistence type="predicted"/>
<dbReference type="GO" id="GO:0005576">
    <property type="term" value="C:extracellular region"/>
    <property type="evidence" value="ECO:0007669"/>
    <property type="project" value="UniProtKB-SubCell"/>
</dbReference>
<dbReference type="InterPro" id="IPR001314">
    <property type="entry name" value="Peptidase_S1A"/>
</dbReference>
<protein>
    <submittedName>
        <fullName evidence="11">Complement factor D (adipsin)</fullName>
    </submittedName>
</protein>
<evidence type="ECO:0000256" key="8">
    <source>
        <dbReference type="ARBA" id="ARBA00023157"/>
    </source>
</evidence>
<name>A0A8C1RWM4_CYPCA</name>
<dbReference type="InterPro" id="IPR009003">
    <property type="entry name" value="Peptidase_S1_PA"/>
</dbReference>
<dbReference type="GO" id="GO:0051604">
    <property type="term" value="P:protein maturation"/>
    <property type="evidence" value="ECO:0007669"/>
    <property type="project" value="UniProtKB-ARBA"/>
</dbReference>
<evidence type="ECO:0000256" key="7">
    <source>
        <dbReference type="ARBA" id="ARBA00023145"/>
    </source>
</evidence>
<dbReference type="PRINTS" id="PR00722">
    <property type="entry name" value="CHYMOTRYPSIN"/>
</dbReference>
<dbReference type="PROSITE" id="PS00134">
    <property type="entry name" value="TRYPSIN_HIS"/>
    <property type="match status" value="1"/>
</dbReference>
<reference evidence="11" key="2">
    <citation type="submission" date="2025-09" db="UniProtKB">
        <authorList>
            <consortium name="Ensembl"/>
        </authorList>
    </citation>
    <scope>IDENTIFICATION</scope>
</reference>
<evidence type="ECO:0000313" key="12">
    <source>
        <dbReference type="Proteomes" id="UP000694427"/>
    </source>
</evidence>
<keyword evidence="6 9" id="KW-0720">Serine protease</keyword>
<dbReference type="Ensembl" id="ENSCCRT00010134471.1">
    <property type="protein sequence ID" value="ENSCCRP00010121073.1"/>
    <property type="gene ID" value="ENSCCRG00010052905.1"/>
</dbReference>
<dbReference type="SMART" id="SM00020">
    <property type="entry name" value="Tryp_SPc"/>
    <property type="match status" value="1"/>
</dbReference>
<keyword evidence="4" id="KW-0732">Signal</keyword>
<evidence type="ECO:0000256" key="6">
    <source>
        <dbReference type="ARBA" id="ARBA00022825"/>
    </source>
</evidence>
<dbReference type="AlphaFoldDB" id="A0A8C1RWM4"/>
<keyword evidence="8" id="KW-1015">Disulfide bond</keyword>
<keyword evidence="2" id="KW-0964">Secreted</keyword>
<keyword evidence="7" id="KW-0865">Zymogen</keyword>
<dbReference type="InterPro" id="IPR043504">
    <property type="entry name" value="Peptidase_S1_PA_chymotrypsin"/>
</dbReference>
<sequence>MAYSCFLSCGVGLGKECKVNYTHTHPLSLSLSPVWALYKAQPWSSVSELYRQRSFTMNRLIFATLLLYTASQTGECITGGNEAVAHSRPYMASLQWNGKHECGGFLISSQWVMSAAHCFQDGRTSGFKVVLGAHSLSNAEDTEQTFEATAVYNHPDFSISNYDNDIALLKLDKPITESDAVNPVKFQRESSSDPKESDIVETAGWGSLNNLGGRPDKLQELSIKVMQQWLCGRGDYYGTKFTSNMLCAADRRKDTCDGDSGGPLLFKGIAVGITSNGGKKCGSSKKPGLYTIISHYTQWIDSTMTQ</sequence>
<reference evidence="11" key="1">
    <citation type="submission" date="2025-08" db="UniProtKB">
        <authorList>
            <consortium name="Ensembl"/>
        </authorList>
    </citation>
    <scope>IDENTIFICATION</scope>
</reference>
<dbReference type="PROSITE" id="PS50240">
    <property type="entry name" value="TRYPSIN_DOM"/>
    <property type="match status" value="1"/>
</dbReference>
<keyword evidence="3 9" id="KW-0645">Protease</keyword>
<keyword evidence="5 9" id="KW-0378">Hydrolase</keyword>
<dbReference type="InterPro" id="IPR001254">
    <property type="entry name" value="Trypsin_dom"/>
</dbReference>
<comment type="subcellular location">
    <subcellularLocation>
        <location evidence="1">Secreted</location>
    </subcellularLocation>
</comment>
<dbReference type="SUPFAM" id="SSF50494">
    <property type="entry name" value="Trypsin-like serine proteases"/>
    <property type="match status" value="1"/>
</dbReference>
<dbReference type="PANTHER" id="PTHR24271">
    <property type="entry name" value="KALLIKREIN-RELATED"/>
    <property type="match status" value="1"/>
</dbReference>